<protein>
    <recommendedName>
        <fullName evidence="4">PiggyBac transposable element-derived protein 4 C-terminal zinc-ribbon domain-containing protein</fullName>
    </recommendedName>
</protein>
<feature type="compositionally biased region" description="Polar residues" evidence="1">
    <location>
        <begin position="50"/>
        <end position="62"/>
    </location>
</feature>
<organism evidence="2 3">
    <name type="scientific">Oedothorax gibbosus</name>
    <dbReference type="NCBI Taxonomy" id="931172"/>
    <lineage>
        <taxon>Eukaryota</taxon>
        <taxon>Metazoa</taxon>
        <taxon>Ecdysozoa</taxon>
        <taxon>Arthropoda</taxon>
        <taxon>Chelicerata</taxon>
        <taxon>Arachnida</taxon>
        <taxon>Araneae</taxon>
        <taxon>Araneomorphae</taxon>
        <taxon>Entelegynae</taxon>
        <taxon>Araneoidea</taxon>
        <taxon>Linyphiidae</taxon>
        <taxon>Erigoninae</taxon>
        <taxon>Oedothorax</taxon>
    </lineage>
</organism>
<keyword evidence="3" id="KW-1185">Reference proteome</keyword>
<evidence type="ECO:0000256" key="1">
    <source>
        <dbReference type="SAM" id="MobiDB-lite"/>
    </source>
</evidence>
<dbReference type="AlphaFoldDB" id="A0AAV6U791"/>
<name>A0AAV6U791_9ARAC</name>
<evidence type="ECO:0000313" key="3">
    <source>
        <dbReference type="Proteomes" id="UP000827092"/>
    </source>
</evidence>
<dbReference type="PANTHER" id="PTHR46599">
    <property type="entry name" value="PIGGYBAC TRANSPOSABLE ELEMENT-DERIVED PROTEIN 4"/>
    <property type="match status" value="1"/>
</dbReference>
<dbReference type="PANTHER" id="PTHR46599:SF3">
    <property type="entry name" value="PIGGYBAC TRANSPOSABLE ELEMENT-DERIVED PROTEIN 4"/>
    <property type="match status" value="1"/>
</dbReference>
<gene>
    <name evidence="2" type="ORF">JTE90_006623</name>
</gene>
<proteinExistence type="predicted"/>
<reference evidence="2 3" key="1">
    <citation type="journal article" date="2022" name="Nat. Ecol. Evol.">
        <title>A masculinizing supergene underlies an exaggerated male reproductive morph in a spider.</title>
        <authorList>
            <person name="Hendrickx F."/>
            <person name="De Corte Z."/>
            <person name="Sonet G."/>
            <person name="Van Belleghem S.M."/>
            <person name="Kostlbacher S."/>
            <person name="Vangestel C."/>
        </authorList>
    </citation>
    <scope>NUCLEOTIDE SEQUENCE [LARGE SCALE GENOMIC DNA]</scope>
    <source>
        <strain evidence="2">W744_W776</strain>
    </source>
</reference>
<sequence>MSILNAYILQKVHLQSECKKVLTHKDFRKQLIRSMINLETSGTGGVKRASLQSQRISASPQSKKLKGEDHWPCKTNNRRRCAMCSVKGIQRRSNVICKFCNVALCIDTNCYEEYHKLK</sequence>
<evidence type="ECO:0000313" key="2">
    <source>
        <dbReference type="EMBL" id="KAG8179718.1"/>
    </source>
</evidence>
<accession>A0AAV6U791</accession>
<evidence type="ECO:0008006" key="4">
    <source>
        <dbReference type="Google" id="ProtNLM"/>
    </source>
</evidence>
<feature type="region of interest" description="Disordered" evidence="1">
    <location>
        <begin position="49"/>
        <end position="71"/>
    </location>
</feature>
<dbReference type="EMBL" id="JAFNEN010000606">
    <property type="protein sequence ID" value="KAG8179718.1"/>
    <property type="molecule type" value="Genomic_DNA"/>
</dbReference>
<dbReference type="Proteomes" id="UP000827092">
    <property type="component" value="Unassembled WGS sequence"/>
</dbReference>
<comment type="caution">
    <text evidence="2">The sequence shown here is derived from an EMBL/GenBank/DDBJ whole genome shotgun (WGS) entry which is preliminary data.</text>
</comment>